<proteinExistence type="predicted"/>
<keyword evidence="2" id="KW-1185">Reference proteome</keyword>
<dbReference type="EnsemblMetazoa" id="XM_022788812">
    <property type="protein sequence ID" value="XP_022644547"/>
    <property type="gene ID" value="LOC111243369"/>
</dbReference>
<sequence>MCYYDDMRLPMPESEELCRIERRRVVELPSKSVYTGRGVDRCDEARRLCSSLSVCLSIYRIPRSDICLGVLSLSCRQVEESYMKGYAVGALMGITSKATVETPLSIAPFPKSCIVNNEELSHYRAPSASVLTYSCDWALFTGIANTNDTCKQFFTIP</sequence>
<dbReference type="AlphaFoldDB" id="A0A7M7J1A9"/>
<organism evidence="1 2">
    <name type="scientific">Varroa destructor</name>
    <name type="common">Honeybee mite</name>
    <dbReference type="NCBI Taxonomy" id="109461"/>
    <lineage>
        <taxon>Eukaryota</taxon>
        <taxon>Metazoa</taxon>
        <taxon>Ecdysozoa</taxon>
        <taxon>Arthropoda</taxon>
        <taxon>Chelicerata</taxon>
        <taxon>Arachnida</taxon>
        <taxon>Acari</taxon>
        <taxon>Parasitiformes</taxon>
        <taxon>Mesostigmata</taxon>
        <taxon>Gamasina</taxon>
        <taxon>Dermanyssoidea</taxon>
        <taxon>Varroidae</taxon>
        <taxon>Varroa</taxon>
    </lineage>
</organism>
<dbReference type="Proteomes" id="UP000594260">
    <property type="component" value="Unplaced"/>
</dbReference>
<accession>A0A7M7J1A9</accession>
<reference evidence="1" key="1">
    <citation type="submission" date="2021-01" db="UniProtKB">
        <authorList>
            <consortium name="EnsemblMetazoa"/>
        </authorList>
    </citation>
    <scope>IDENTIFICATION</scope>
</reference>
<protein>
    <submittedName>
        <fullName evidence="1">Uncharacterized protein</fullName>
    </submittedName>
</protein>
<dbReference type="RefSeq" id="XP_022644547.1">
    <property type="nucleotide sequence ID" value="XM_022788812.1"/>
</dbReference>
<evidence type="ECO:0000313" key="1">
    <source>
        <dbReference type="EnsemblMetazoa" id="XP_022644547"/>
    </source>
</evidence>
<dbReference type="InParanoid" id="A0A7M7J1A9"/>
<evidence type="ECO:0000313" key="2">
    <source>
        <dbReference type="Proteomes" id="UP000594260"/>
    </source>
</evidence>
<dbReference type="GeneID" id="111243369"/>
<name>A0A7M7J1A9_VARDE</name>
<dbReference type="KEGG" id="vde:111243369"/>